<evidence type="ECO:0000256" key="2">
    <source>
        <dbReference type="SAM" id="Phobius"/>
    </source>
</evidence>
<proteinExistence type="predicted"/>
<accession>A0A1G9T7X8</accession>
<name>A0A1G9T7X8_9BACI</name>
<feature type="compositionally biased region" description="Low complexity" evidence="1">
    <location>
        <begin position="81"/>
        <end position="91"/>
    </location>
</feature>
<keyword evidence="2" id="KW-1133">Transmembrane helix</keyword>
<dbReference type="AlphaFoldDB" id="A0A1G9T7X8"/>
<dbReference type="Gene3D" id="2.50.20.10">
    <property type="entry name" value="Lipoprotein localisation LolA/LolB/LppX"/>
    <property type="match status" value="1"/>
</dbReference>
<evidence type="ECO:0000313" key="4">
    <source>
        <dbReference type="Proteomes" id="UP000182347"/>
    </source>
</evidence>
<evidence type="ECO:0000256" key="1">
    <source>
        <dbReference type="SAM" id="MobiDB-lite"/>
    </source>
</evidence>
<sequence>MDDEFFQSLKQRMDNSSELTKVEFTKESKERVLEKLHRTNDENLQKRNRWRGPISFALTAILLLGTGYFGLGVIKNGNQFNSSSENNPSISEKNDSSNESNKEERNQLTKKAIKKLMMHAEENFTTAKGEFTYHRSSVDLNEEVQFKLSLEDPFGGYATSRSNHEGNESSYYFNEDYIWEVDESDKTYFKADNQDVEPLLKPVTQSIFPRKMAIDYLASMDLWSIEEQNAELNGREVFIIAGELSDYGKELNAADSFRFWVDKETGILIQYEIYGMDGDIIDSLYTKTLEVDKDLEEFDYEPDLKGYRSLD</sequence>
<dbReference type="EMBL" id="FNHF01000003">
    <property type="protein sequence ID" value="SDM43813.1"/>
    <property type="molecule type" value="Genomic_DNA"/>
</dbReference>
<keyword evidence="2" id="KW-0812">Transmembrane</keyword>
<dbReference type="STRING" id="482461.SAMN05216244_2475"/>
<dbReference type="RefSeq" id="WP_074599430.1">
    <property type="nucleotide sequence ID" value="NZ_FNHF01000003.1"/>
</dbReference>
<evidence type="ECO:0008006" key="5">
    <source>
        <dbReference type="Google" id="ProtNLM"/>
    </source>
</evidence>
<protein>
    <recommendedName>
        <fullName evidence="5">MucB/RseB N-terminal domain-containing protein</fullName>
    </recommendedName>
</protein>
<keyword evidence="2" id="KW-0472">Membrane</keyword>
<reference evidence="4" key="1">
    <citation type="submission" date="2016-10" db="EMBL/GenBank/DDBJ databases">
        <authorList>
            <person name="Varghese N."/>
            <person name="Submissions S."/>
        </authorList>
    </citation>
    <scope>NUCLEOTIDE SEQUENCE [LARGE SCALE GENOMIC DNA]</scope>
    <source>
        <strain evidence="4">CGMCC 1.6199</strain>
    </source>
</reference>
<gene>
    <name evidence="3" type="ORF">SAMN05216244_2475</name>
</gene>
<evidence type="ECO:0000313" key="3">
    <source>
        <dbReference type="EMBL" id="SDM43813.1"/>
    </source>
</evidence>
<feature type="region of interest" description="Disordered" evidence="1">
    <location>
        <begin position="80"/>
        <end position="106"/>
    </location>
</feature>
<feature type="compositionally biased region" description="Basic and acidic residues" evidence="1">
    <location>
        <begin position="92"/>
        <end position="106"/>
    </location>
</feature>
<feature type="transmembrane region" description="Helical" evidence="2">
    <location>
        <begin position="54"/>
        <end position="74"/>
    </location>
</feature>
<keyword evidence="4" id="KW-1185">Reference proteome</keyword>
<organism evidence="3 4">
    <name type="scientific">Sediminibacillus halophilus</name>
    <dbReference type="NCBI Taxonomy" id="482461"/>
    <lineage>
        <taxon>Bacteria</taxon>
        <taxon>Bacillati</taxon>
        <taxon>Bacillota</taxon>
        <taxon>Bacilli</taxon>
        <taxon>Bacillales</taxon>
        <taxon>Bacillaceae</taxon>
        <taxon>Sediminibacillus</taxon>
    </lineage>
</organism>
<dbReference type="Proteomes" id="UP000182347">
    <property type="component" value="Unassembled WGS sequence"/>
</dbReference>
<dbReference type="OrthoDB" id="2881381at2"/>